<dbReference type="Pfam" id="PF02310">
    <property type="entry name" value="B12-binding"/>
    <property type="match status" value="1"/>
</dbReference>
<dbReference type="InterPro" id="IPR006158">
    <property type="entry name" value="Cobalamin-bd"/>
</dbReference>
<organism evidence="2">
    <name type="scientific">marine sediment metagenome</name>
    <dbReference type="NCBI Taxonomy" id="412755"/>
    <lineage>
        <taxon>unclassified sequences</taxon>
        <taxon>metagenomes</taxon>
        <taxon>ecological metagenomes</taxon>
    </lineage>
</organism>
<reference evidence="2" key="1">
    <citation type="journal article" date="2015" name="Nature">
        <title>Complex archaea that bridge the gap between prokaryotes and eukaryotes.</title>
        <authorList>
            <person name="Spang A."/>
            <person name="Saw J.H."/>
            <person name="Jorgensen S.L."/>
            <person name="Zaremba-Niedzwiedzka K."/>
            <person name="Martijn J."/>
            <person name="Lind A.E."/>
            <person name="van Eijk R."/>
            <person name="Schleper C."/>
            <person name="Guy L."/>
            <person name="Ettema T.J."/>
        </authorList>
    </citation>
    <scope>NUCLEOTIDE SEQUENCE</scope>
</reference>
<dbReference type="GO" id="GO:0046872">
    <property type="term" value="F:metal ion binding"/>
    <property type="evidence" value="ECO:0007669"/>
    <property type="project" value="InterPro"/>
</dbReference>
<accession>A0A0F9MV13</accession>
<dbReference type="Gene3D" id="3.40.50.280">
    <property type="entry name" value="Cobalamin-binding domain"/>
    <property type="match status" value="1"/>
</dbReference>
<name>A0A0F9MV13_9ZZZZ</name>
<gene>
    <name evidence="2" type="ORF">LCGC14_1029490</name>
</gene>
<dbReference type="InterPro" id="IPR036724">
    <property type="entry name" value="Cobalamin-bd_sf"/>
</dbReference>
<comment type="caution">
    <text evidence="2">The sequence shown here is derived from an EMBL/GenBank/DDBJ whole genome shotgun (WGS) entry which is preliminary data.</text>
</comment>
<protein>
    <recommendedName>
        <fullName evidence="1">B12-binding domain-containing protein</fullName>
    </recommendedName>
</protein>
<evidence type="ECO:0000313" key="2">
    <source>
        <dbReference type="EMBL" id="KKN11140.1"/>
    </source>
</evidence>
<dbReference type="PROSITE" id="PS51332">
    <property type="entry name" value="B12_BINDING"/>
    <property type="match status" value="1"/>
</dbReference>
<dbReference type="GO" id="GO:0031419">
    <property type="term" value="F:cobalamin binding"/>
    <property type="evidence" value="ECO:0007669"/>
    <property type="project" value="InterPro"/>
</dbReference>
<dbReference type="GO" id="GO:0005829">
    <property type="term" value="C:cytosol"/>
    <property type="evidence" value="ECO:0007669"/>
    <property type="project" value="TreeGrafter"/>
</dbReference>
<sequence>MQEVNTEIIGISEKDGYFINKIIEAVCSLDFFSMKETIKEAVNAGVSTIDIIKKGVLEGLEESGEMGLILAAEALAEEMPNIDEEKRKKLDQERNYSGKVVVGTIKGDIHSLGKNILVSVMKSYGMDVMDLGVDVEPEKFLEISQLPDVKVIGISYLLSSAEPEIRKALALLKNGNQNNKVKVILGGAAVVKELGNELNADALAPDALKGVEIIDNWLRNQ</sequence>
<evidence type="ECO:0000259" key="1">
    <source>
        <dbReference type="PROSITE" id="PS51332"/>
    </source>
</evidence>
<dbReference type="PANTHER" id="PTHR45833">
    <property type="entry name" value="METHIONINE SYNTHASE"/>
    <property type="match status" value="1"/>
</dbReference>
<proteinExistence type="predicted"/>
<dbReference type="EMBL" id="LAZR01004169">
    <property type="protein sequence ID" value="KKN11140.1"/>
    <property type="molecule type" value="Genomic_DNA"/>
</dbReference>
<dbReference type="SUPFAM" id="SSF52242">
    <property type="entry name" value="Cobalamin (vitamin B12)-binding domain"/>
    <property type="match status" value="1"/>
</dbReference>
<dbReference type="GO" id="GO:0008705">
    <property type="term" value="F:methionine synthase activity"/>
    <property type="evidence" value="ECO:0007669"/>
    <property type="project" value="TreeGrafter"/>
</dbReference>
<dbReference type="AlphaFoldDB" id="A0A0F9MV13"/>
<dbReference type="InterPro" id="IPR050554">
    <property type="entry name" value="Met_Synthase/Corrinoid"/>
</dbReference>
<feature type="domain" description="B12-binding" evidence="1">
    <location>
        <begin position="97"/>
        <end position="221"/>
    </location>
</feature>